<keyword evidence="18" id="KW-1185">Reference proteome</keyword>
<dbReference type="InterPro" id="IPR037066">
    <property type="entry name" value="Plug_dom_sf"/>
</dbReference>
<evidence type="ECO:0000256" key="1">
    <source>
        <dbReference type="ARBA" id="ARBA00004571"/>
    </source>
</evidence>
<proteinExistence type="inferred from homology"/>
<evidence type="ECO:0000256" key="10">
    <source>
        <dbReference type="ARBA" id="ARBA00023136"/>
    </source>
</evidence>
<dbReference type="GO" id="GO:0015344">
    <property type="term" value="F:siderophore uptake transmembrane transporter activity"/>
    <property type="evidence" value="ECO:0007669"/>
    <property type="project" value="TreeGrafter"/>
</dbReference>
<evidence type="ECO:0000256" key="8">
    <source>
        <dbReference type="ARBA" id="ARBA00023065"/>
    </source>
</evidence>
<evidence type="ECO:0000256" key="11">
    <source>
        <dbReference type="ARBA" id="ARBA00023237"/>
    </source>
</evidence>
<feature type="domain" description="TonB-dependent receptor-like beta-barrel" evidence="15">
    <location>
        <begin position="364"/>
        <end position="796"/>
    </location>
</feature>
<evidence type="ECO:0000256" key="4">
    <source>
        <dbReference type="ARBA" id="ARBA00022496"/>
    </source>
</evidence>
<dbReference type="Pfam" id="PF00593">
    <property type="entry name" value="TonB_dep_Rec_b-barrel"/>
    <property type="match status" value="1"/>
</dbReference>
<dbReference type="Pfam" id="PF07715">
    <property type="entry name" value="Plug"/>
    <property type="match status" value="1"/>
</dbReference>
<evidence type="ECO:0000259" key="15">
    <source>
        <dbReference type="Pfam" id="PF00593"/>
    </source>
</evidence>
<dbReference type="SUPFAM" id="SSF56935">
    <property type="entry name" value="Porins"/>
    <property type="match status" value="1"/>
</dbReference>
<reference evidence="17 18" key="1">
    <citation type="submission" date="2019-12" db="EMBL/GenBank/DDBJ databases">
        <title>Mucilaginibacter sp. HME9299 genome sequencing and assembly.</title>
        <authorList>
            <person name="Kang H."/>
            <person name="Kim H."/>
            <person name="Joh K."/>
        </authorList>
    </citation>
    <scope>NUCLEOTIDE SEQUENCE [LARGE SCALE GENOMIC DNA]</scope>
    <source>
        <strain evidence="17 18">HME9299</strain>
    </source>
</reference>
<keyword evidence="7" id="KW-0408">Iron</keyword>
<dbReference type="InterPro" id="IPR012910">
    <property type="entry name" value="Plug_dom"/>
</dbReference>
<evidence type="ECO:0000256" key="6">
    <source>
        <dbReference type="ARBA" id="ARBA00022729"/>
    </source>
</evidence>
<evidence type="ECO:0000313" key="17">
    <source>
        <dbReference type="EMBL" id="MVN90679.1"/>
    </source>
</evidence>
<evidence type="ECO:0000256" key="5">
    <source>
        <dbReference type="ARBA" id="ARBA00022692"/>
    </source>
</evidence>
<name>A0A6I4IB73_9SPHI</name>
<feature type="domain" description="TonB-dependent receptor plug" evidence="16">
    <location>
        <begin position="140"/>
        <end position="233"/>
    </location>
</feature>
<dbReference type="InterPro" id="IPR039426">
    <property type="entry name" value="TonB-dep_rcpt-like"/>
</dbReference>
<evidence type="ECO:0000256" key="14">
    <source>
        <dbReference type="SAM" id="SignalP"/>
    </source>
</evidence>
<dbReference type="InterPro" id="IPR036942">
    <property type="entry name" value="Beta-barrel_TonB_sf"/>
</dbReference>
<organism evidence="17 18">
    <name type="scientific">Mucilaginibacter aquatilis</name>
    <dbReference type="NCBI Taxonomy" id="1517760"/>
    <lineage>
        <taxon>Bacteria</taxon>
        <taxon>Pseudomonadati</taxon>
        <taxon>Bacteroidota</taxon>
        <taxon>Sphingobacteriia</taxon>
        <taxon>Sphingobacteriales</taxon>
        <taxon>Sphingobacteriaceae</taxon>
        <taxon>Mucilaginibacter</taxon>
    </lineage>
</organism>
<dbReference type="Gene3D" id="2.170.130.10">
    <property type="entry name" value="TonB-dependent receptor, plug domain"/>
    <property type="match status" value="1"/>
</dbReference>
<keyword evidence="5 12" id="KW-0812">Transmembrane</keyword>
<keyword evidence="8" id="KW-0406">Ion transport</keyword>
<keyword evidence="10 12" id="KW-0472">Membrane</keyword>
<dbReference type="PANTHER" id="PTHR32552:SF68">
    <property type="entry name" value="FERRICHROME OUTER MEMBRANE TRANSPORTER_PHAGE RECEPTOR"/>
    <property type="match status" value="1"/>
</dbReference>
<gene>
    <name evidence="17" type="ORF">GO816_06035</name>
</gene>
<keyword evidence="11 12" id="KW-0998">Cell outer membrane</keyword>
<dbReference type="GO" id="GO:0009279">
    <property type="term" value="C:cell outer membrane"/>
    <property type="evidence" value="ECO:0007669"/>
    <property type="project" value="UniProtKB-SubCell"/>
</dbReference>
<evidence type="ECO:0000256" key="3">
    <source>
        <dbReference type="ARBA" id="ARBA00022452"/>
    </source>
</evidence>
<evidence type="ECO:0000256" key="2">
    <source>
        <dbReference type="ARBA" id="ARBA00022448"/>
    </source>
</evidence>
<dbReference type="RefSeq" id="WP_157540453.1">
    <property type="nucleotide sequence ID" value="NZ_WQLA01000002.1"/>
</dbReference>
<dbReference type="InterPro" id="IPR000531">
    <property type="entry name" value="Beta-barrel_TonB"/>
</dbReference>
<keyword evidence="6 14" id="KW-0732">Signal</keyword>
<dbReference type="CDD" id="cd01347">
    <property type="entry name" value="ligand_gated_channel"/>
    <property type="match status" value="1"/>
</dbReference>
<dbReference type="EMBL" id="WQLA01000002">
    <property type="protein sequence ID" value="MVN90679.1"/>
    <property type="molecule type" value="Genomic_DNA"/>
</dbReference>
<keyword evidence="3 12" id="KW-1134">Transmembrane beta strand</keyword>
<comment type="similarity">
    <text evidence="12 13">Belongs to the TonB-dependent receptor family.</text>
</comment>
<dbReference type="PROSITE" id="PS52016">
    <property type="entry name" value="TONB_DEPENDENT_REC_3"/>
    <property type="match status" value="1"/>
</dbReference>
<feature type="chain" id="PRO_5026115370" evidence="14">
    <location>
        <begin position="24"/>
        <end position="824"/>
    </location>
</feature>
<dbReference type="OrthoDB" id="9775095at2"/>
<dbReference type="Gene3D" id="2.40.170.20">
    <property type="entry name" value="TonB-dependent receptor, beta-barrel domain"/>
    <property type="match status" value="1"/>
</dbReference>
<evidence type="ECO:0000256" key="7">
    <source>
        <dbReference type="ARBA" id="ARBA00023004"/>
    </source>
</evidence>
<dbReference type="InterPro" id="IPR013784">
    <property type="entry name" value="Carb-bd-like_fold"/>
</dbReference>
<dbReference type="Gene3D" id="2.60.40.1120">
    <property type="entry name" value="Carboxypeptidase-like, regulatory domain"/>
    <property type="match status" value="1"/>
</dbReference>
<feature type="signal peptide" evidence="14">
    <location>
        <begin position="1"/>
        <end position="23"/>
    </location>
</feature>
<evidence type="ECO:0000259" key="16">
    <source>
        <dbReference type="Pfam" id="PF07715"/>
    </source>
</evidence>
<protein>
    <submittedName>
        <fullName evidence="17">TonB-dependent receptor plug domain-containing protein</fullName>
    </submittedName>
</protein>
<dbReference type="Pfam" id="PF13715">
    <property type="entry name" value="CarbopepD_reg_2"/>
    <property type="match status" value="1"/>
</dbReference>
<comment type="subcellular location">
    <subcellularLocation>
        <location evidence="1 12">Cell outer membrane</location>
        <topology evidence="1 12">Multi-pass membrane protein</topology>
    </subcellularLocation>
</comment>
<keyword evidence="9 13" id="KW-0798">TonB box</keyword>
<keyword evidence="2 12" id="KW-0813">Transport</keyword>
<evidence type="ECO:0000256" key="9">
    <source>
        <dbReference type="ARBA" id="ARBA00023077"/>
    </source>
</evidence>
<comment type="caution">
    <text evidence="17">The sequence shown here is derived from an EMBL/GenBank/DDBJ whole genome shotgun (WGS) entry which is preliminary data.</text>
</comment>
<evidence type="ECO:0000313" key="18">
    <source>
        <dbReference type="Proteomes" id="UP000434850"/>
    </source>
</evidence>
<accession>A0A6I4IB73</accession>
<evidence type="ECO:0000256" key="13">
    <source>
        <dbReference type="RuleBase" id="RU003357"/>
    </source>
</evidence>
<dbReference type="GO" id="GO:0030246">
    <property type="term" value="F:carbohydrate binding"/>
    <property type="evidence" value="ECO:0007669"/>
    <property type="project" value="InterPro"/>
</dbReference>
<dbReference type="AlphaFoldDB" id="A0A6I4IB73"/>
<dbReference type="SUPFAM" id="SSF49452">
    <property type="entry name" value="Starch-binding domain-like"/>
    <property type="match status" value="1"/>
</dbReference>
<keyword evidence="4" id="KW-0410">Iron transport</keyword>
<evidence type="ECO:0000256" key="12">
    <source>
        <dbReference type="PROSITE-ProRule" id="PRU01360"/>
    </source>
</evidence>
<sequence length="824" mass="89891">MNKLYHFILSICIITLSATGAFAQQNRGTVKGKVLTSDNKPADYVTVGLKGTKHGTMTNENGDYILRAPAGDYTLVISSVGVQPTETTVTVVANQTVTVGTLNINTSMSQLSEVNVTGNKARFTRKSSIDAAKIPLTALENSQTYSTITTELIKEQQVFSIDDALRNASGIQKLWDATGRGGDGGSYFTLRGFVVQSSLRNGVAGLVTNTVDAANTEKVEVIKGPSGTLYGSTLPSFGGLVNRVTKKPFETFGGEITQSVGGFDFNKLGLVRTSIDINTPVTESKDVLFRLNAAFNKRNSFQNYGKNNTFTLAPSLSIKANDKLSFLVESEIFFGRSSSMRPFFFFLNTPNQLGVSKVSDLNIDYNQAYVNDDISQRSRSINNFVQANYKISDKITSQTILTSANSFSNGASPYFYLVTDEAAIDGTTLPNPPGNNNFISVRDQSTSNSNFTAIQVQQNFNGDFNIGQFRNRFVVGLDYQHVNSNQRYYGSDYGYAPINSSTFNYGSFNREAQLKQIPSVFTDANTFPYIYKTSTYSAYVSDVFNITEQLLASAGVRIDRFENGGSYSLANTQTAAPFKQTVFSPKFGLVYQAIKEQLSLFANYQNGFINPQPFQDVTGTLVNPKPQNANQIEGGVKVALFNGKLNGSVSYYNIKLTNMLRSLPPTSTVPNPSVQDGTQKSEGFEAEFVASPVTGLSVVAGFAYNNSKITKAAADVGFRPNTAGSPYLGNFYVSYRLPQTAVKGLGIGFGGNYASENKVINSEFSGTFSLPSYTVLNANIFYDRAKYRLGLTANNVGNKRYYTGYTTINPQDLRQLVLSASYKF</sequence>
<dbReference type="Proteomes" id="UP000434850">
    <property type="component" value="Unassembled WGS sequence"/>
</dbReference>
<dbReference type="PANTHER" id="PTHR32552">
    <property type="entry name" value="FERRICHROME IRON RECEPTOR-RELATED"/>
    <property type="match status" value="1"/>
</dbReference>
<keyword evidence="17" id="KW-0675">Receptor</keyword>